<name>A0ABT9NJY7_9ACTN</name>
<evidence type="ECO:0000313" key="2">
    <source>
        <dbReference type="Proteomes" id="UP001240447"/>
    </source>
</evidence>
<dbReference type="EMBL" id="JAUSQM010000001">
    <property type="protein sequence ID" value="MDP9820732.1"/>
    <property type="molecule type" value="Genomic_DNA"/>
</dbReference>
<sequence length="486" mass="55112">MTTLRPAVPTAYERHVLNRVGWGFSRATYTDLRRAGGADAWLKQQLEPTRIRENARAQAIATTWFPDLKHGAEQRWKNQTREQKGGWEYALDLSNQSLLRRIYTRRQLLEAMVDFWSDHLHVPGGHDTAWLFRSDYDELLRRHALGRFDDLLVAATLHPAMILHLDTWTSTRRSPNENHGRELLELHTVGRAAGYTEAMVKDSARILSGYTIDAWKTWQPSYDPKRHATGPVHVLGFHHDNAAADGRPVAGAYLRHLAHHPATARRIAHKLAVRFVSDKPSAALVDQLTQTFRSSGTDIRATMQVLFASREFKRSAGAKVRTPDEDVVATCRALAIRVRPPRRSESFARSLTYVQGGLQLYDWPRPDGPPDTAEAWSSVTRMFASYRMHWNIAAGWWPTLDVTLRPSAYWLPKRGLPKRGITMAVYVDRVCRLLLGRASTPHDRKVVAQATGVPLKTRITPDHAVARWDQVRVLGALLDSPGHMTR</sequence>
<evidence type="ECO:0000313" key="1">
    <source>
        <dbReference type="EMBL" id="MDP9820732.1"/>
    </source>
</evidence>
<dbReference type="Pfam" id="PF08811">
    <property type="entry name" value="DUF1800"/>
    <property type="match status" value="1"/>
</dbReference>
<gene>
    <name evidence="1" type="ORF">J2S59_000541</name>
</gene>
<proteinExistence type="predicted"/>
<organism evidence="1 2">
    <name type="scientific">Nocardioides massiliensis</name>
    <dbReference type="NCBI Taxonomy" id="1325935"/>
    <lineage>
        <taxon>Bacteria</taxon>
        <taxon>Bacillati</taxon>
        <taxon>Actinomycetota</taxon>
        <taxon>Actinomycetes</taxon>
        <taxon>Propionibacteriales</taxon>
        <taxon>Nocardioidaceae</taxon>
        <taxon>Nocardioides</taxon>
    </lineage>
</organism>
<dbReference type="RefSeq" id="WP_068123305.1">
    <property type="nucleotide sequence ID" value="NZ_CCXJ01000635.1"/>
</dbReference>
<accession>A0ABT9NJY7</accession>
<reference evidence="1 2" key="1">
    <citation type="submission" date="2023-07" db="EMBL/GenBank/DDBJ databases">
        <title>Sequencing the genomes of 1000 actinobacteria strains.</title>
        <authorList>
            <person name="Klenk H.-P."/>
        </authorList>
    </citation>
    <scope>NUCLEOTIDE SEQUENCE [LARGE SCALE GENOMIC DNA]</scope>
    <source>
        <strain evidence="1 2">GD13</strain>
    </source>
</reference>
<dbReference type="InterPro" id="IPR014917">
    <property type="entry name" value="DUF1800"/>
</dbReference>
<protein>
    <submittedName>
        <fullName evidence="1">Uncharacterized protein (DUF1800 family)</fullName>
    </submittedName>
</protein>
<dbReference type="Proteomes" id="UP001240447">
    <property type="component" value="Unassembled WGS sequence"/>
</dbReference>
<comment type="caution">
    <text evidence="1">The sequence shown here is derived from an EMBL/GenBank/DDBJ whole genome shotgun (WGS) entry which is preliminary data.</text>
</comment>
<keyword evidence="2" id="KW-1185">Reference proteome</keyword>